<comment type="similarity">
    <text evidence="1">In the N-terminal section; belongs to the LXG family.</text>
</comment>
<evidence type="ECO:0000256" key="1">
    <source>
        <dbReference type="ARBA" id="ARBA00034117"/>
    </source>
</evidence>
<dbReference type="EMBL" id="CP041356">
    <property type="protein sequence ID" value="QDK71384.1"/>
    <property type="molecule type" value="Genomic_DNA"/>
</dbReference>
<organism evidence="3 4">
    <name type="scientific">Lactococcus protaetiae</name>
    <dbReference type="NCBI Taxonomy" id="2592653"/>
    <lineage>
        <taxon>Bacteria</taxon>
        <taxon>Bacillati</taxon>
        <taxon>Bacillota</taxon>
        <taxon>Bacilli</taxon>
        <taxon>Lactobacillales</taxon>
        <taxon>Streptococcaceae</taxon>
        <taxon>Lactococcus</taxon>
    </lineage>
</organism>
<name>A0A514Z9W9_9LACT</name>
<gene>
    <name evidence="3" type="ORF">FLP15_09730</name>
</gene>
<dbReference type="Proteomes" id="UP000315128">
    <property type="component" value="Chromosome"/>
</dbReference>
<dbReference type="InterPro" id="IPR006829">
    <property type="entry name" value="LXG_dom"/>
</dbReference>
<dbReference type="RefSeq" id="WP_142766953.1">
    <property type="nucleotide sequence ID" value="NZ_CP041356.1"/>
</dbReference>
<dbReference type="AlphaFoldDB" id="A0A514Z9W9"/>
<proteinExistence type="inferred from homology"/>
<dbReference type="Pfam" id="PF04740">
    <property type="entry name" value="LXG"/>
    <property type="match status" value="1"/>
</dbReference>
<dbReference type="OrthoDB" id="2224806at2"/>
<dbReference type="KEGG" id="lack:FLP15_09730"/>
<evidence type="ECO:0000313" key="3">
    <source>
        <dbReference type="EMBL" id="QDK71384.1"/>
    </source>
</evidence>
<dbReference type="PROSITE" id="PS51756">
    <property type="entry name" value="LXG"/>
    <property type="match status" value="1"/>
</dbReference>
<protein>
    <recommendedName>
        <fullName evidence="2">LXG domain-containing protein</fullName>
    </recommendedName>
</protein>
<evidence type="ECO:0000259" key="2">
    <source>
        <dbReference type="PROSITE" id="PS51756"/>
    </source>
</evidence>
<keyword evidence="4" id="KW-1185">Reference proteome</keyword>
<evidence type="ECO:0000313" key="4">
    <source>
        <dbReference type="Proteomes" id="UP000315128"/>
    </source>
</evidence>
<reference evidence="3 4" key="1">
    <citation type="submission" date="2019-07" db="EMBL/GenBank/DDBJ databases">
        <title>Genome sequencing of KACC 19320.</title>
        <authorList>
            <person name="Heo J."/>
            <person name="Kim S.-J."/>
            <person name="Kim J.-S."/>
            <person name="Hong S.-B."/>
            <person name="Kwon S.-W."/>
        </authorList>
    </citation>
    <scope>NUCLEOTIDE SEQUENCE [LARGE SCALE GENOMIC DNA]</scope>
    <source>
        <strain evidence="3 4">KACC 19320</strain>
    </source>
</reference>
<sequence>MGLIYSSSDSQNLIEGMNTNLSIAKAAVQDMVSASHTLTASIGAGKLLDGAAFSAGKDLFSALIIPTITRASSAFDDTKNHLSRYESANSEVSGEGVLNEDKLNAKKTSTQAIKVATDNTASTFRALASAADGISLPIVGPMLNDAAQNLEHYSDSLQQDIDKINQKLQKLHEFNSAVNGLFNDDLNNLKQIVQNVTLLSDTVINTKTGGYTLPKGTDGSWFTKLATTSVQTSIIEGINKKAEEKIMEKGAAYGAGKAADIFDSRYSITTADGKILGKIPGATKAAMTGAEDSAKSLAKYGGKAVTGTFGLVAGVGIDMATGDSAQEAWGKEITTTVTVASIGGAIELGSSALVTVGLISNPIGLGIVGTIAIGVGVSMLNDTLRDHFSGVKKFEDNVGNAVVSGWNHVAKGVSSFFGGVFG</sequence>
<feature type="domain" description="LXG" evidence="2">
    <location>
        <begin position="1"/>
        <end position="242"/>
    </location>
</feature>
<accession>A0A514Z9W9</accession>